<reference evidence="5" key="1">
    <citation type="journal article" date="2019" name="Int. J. Syst. Evol. Microbiol.">
        <title>The Global Catalogue of Microorganisms (GCM) 10K type strain sequencing project: providing services to taxonomists for standard genome sequencing and annotation.</title>
        <authorList>
            <consortium name="The Broad Institute Genomics Platform"/>
            <consortium name="The Broad Institute Genome Sequencing Center for Infectious Disease"/>
            <person name="Wu L."/>
            <person name="Ma J."/>
        </authorList>
    </citation>
    <scope>NUCLEOTIDE SEQUENCE [LARGE SCALE GENOMIC DNA]</scope>
    <source>
        <strain evidence="5">CGMCC 1.10759</strain>
    </source>
</reference>
<dbReference type="Pfam" id="PF04773">
    <property type="entry name" value="FecR"/>
    <property type="match status" value="1"/>
</dbReference>
<keyword evidence="1" id="KW-0812">Transmembrane</keyword>
<gene>
    <name evidence="4" type="ORF">ACFPN2_33335</name>
</gene>
<dbReference type="PANTHER" id="PTHR30273:SF2">
    <property type="entry name" value="PROTEIN FECR"/>
    <property type="match status" value="1"/>
</dbReference>
<dbReference type="Gene3D" id="2.60.120.1440">
    <property type="match status" value="1"/>
</dbReference>
<feature type="domain" description="FecR protein" evidence="2">
    <location>
        <begin position="127"/>
        <end position="220"/>
    </location>
</feature>
<dbReference type="Gene3D" id="3.55.50.30">
    <property type="match status" value="1"/>
</dbReference>
<keyword evidence="1" id="KW-1133">Transmembrane helix</keyword>
<proteinExistence type="predicted"/>
<dbReference type="PANTHER" id="PTHR30273">
    <property type="entry name" value="PERIPLASMIC SIGNAL SENSOR AND SIGMA FACTOR ACTIVATOR FECR-RELATED"/>
    <property type="match status" value="1"/>
</dbReference>
<keyword evidence="5" id="KW-1185">Reference proteome</keyword>
<dbReference type="Pfam" id="PF16220">
    <property type="entry name" value="DUF4880"/>
    <property type="match status" value="1"/>
</dbReference>
<dbReference type="InterPro" id="IPR032623">
    <property type="entry name" value="FecR_N"/>
</dbReference>
<dbReference type="InterPro" id="IPR006860">
    <property type="entry name" value="FecR"/>
</dbReference>
<accession>A0ABV8T2P0</accession>
<sequence length="337" mass="37919">MNTPSIWTHLRHVLGGYPNTAAEWAVRVQCPDVTRQELLVLDQWLKADPRNAQAYAEINKISYLGLQLREHRAELPRLEGYRRLRAAERQSERFVPVRLSRLTPSLAGACALLLLTVMVGWFWYANDRYSVGHGEQQRVTLSDGSSVVVNTDSEVKVLYSDSSRVVALPRGEAFFEVAKNPERPFIVRTDDLEVRAIGTKFSVRRTEGGTQVVVSEGRVRVSRIDTARTPSVDLIANMQLNVAPEVPIPAPIAIDAAAATSWTGGMVQFDDEPLLDVLREVNRYTVKPFVIADPALRSVRLSGRFRIGDMESVTFALTNRFDIAVTEEQKEIRLHRR</sequence>
<keyword evidence="1" id="KW-0472">Membrane</keyword>
<comment type="caution">
    <text evidence="4">The sequence shown here is derived from an EMBL/GenBank/DDBJ whole genome shotgun (WGS) entry which is preliminary data.</text>
</comment>
<dbReference type="RefSeq" id="WP_380604831.1">
    <property type="nucleotide sequence ID" value="NZ_JBHSDU010000015.1"/>
</dbReference>
<dbReference type="Proteomes" id="UP001595904">
    <property type="component" value="Unassembled WGS sequence"/>
</dbReference>
<feature type="domain" description="FecR N-terminal" evidence="3">
    <location>
        <begin position="21"/>
        <end position="59"/>
    </location>
</feature>
<evidence type="ECO:0000256" key="1">
    <source>
        <dbReference type="SAM" id="Phobius"/>
    </source>
</evidence>
<dbReference type="EMBL" id="JBHSDU010000015">
    <property type="protein sequence ID" value="MFC4314006.1"/>
    <property type="molecule type" value="Genomic_DNA"/>
</dbReference>
<evidence type="ECO:0000313" key="4">
    <source>
        <dbReference type="EMBL" id="MFC4314006.1"/>
    </source>
</evidence>
<protein>
    <submittedName>
        <fullName evidence="4">FecR family protein</fullName>
    </submittedName>
</protein>
<name>A0ABV8T2P0_9GAMM</name>
<dbReference type="PIRSF" id="PIRSF018266">
    <property type="entry name" value="FecR"/>
    <property type="match status" value="1"/>
</dbReference>
<organism evidence="4 5">
    <name type="scientific">Steroidobacter flavus</name>
    <dbReference type="NCBI Taxonomy" id="1842136"/>
    <lineage>
        <taxon>Bacteria</taxon>
        <taxon>Pseudomonadati</taxon>
        <taxon>Pseudomonadota</taxon>
        <taxon>Gammaproteobacteria</taxon>
        <taxon>Steroidobacterales</taxon>
        <taxon>Steroidobacteraceae</taxon>
        <taxon>Steroidobacter</taxon>
    </lineage>
</organism>
<evidence type="ECO:0000259" key="3">
    <source>
        <dbReference type="Pfam" id="PF16220"/>
    </source>
</evidence>
<evidence type="ECO:0000313" key="5">
    <source>
        <dbReference type="Proteomes" id="UP001595904"/>
    </source>
</evidence>
<evidence type="ECO:0000259" key="2">
    <source>
        <dbReference type="Pfam" id="PF04773"/>
    </source>
</evidence>
<feature type="transmembrane region" description="Helical" evidence="1">
    <location>
        <begin position="106"/>
        <end position="124"/>
    </location>
</feature>
<dbReference type="InterPro" id="IPR012373">
    <property type="entry name" value="Ferrdict_sens_TM"/>
</dbReference>